<proteinExistence type="predicted"/>
<sequence length="102" mass="11448">MYIHLYDNVWYVCQYCVHSSLSTLKIKAMGGPLKLAEHGYTTAKQSSSAKRHSLLNSLHSAAKFRQSHQQHPPPSRPPHPEPPAYPPQPPELPPTPPAILRH</sequence>
<evidence type="ECO:0000313" key="2">
    <source>
        <dbReference type="EMBL" id="KAL2046042.1"/>
    </source>
</evidence>
<dbReference type="EMBL" id="JBEFKJ010000004">
    <property type="protein sequence ID" value="KAL2046042.1"/>
    <property type="molecule type" value="Genomic_DNA"/>
</dbReference>
<keyword evidence="3" id="KW-1185">Reference proteome</keyword>
<dbReference type="Proteomes" id="UP001590950">
    <property type="component" value="Unassembled WGS sequence"/>
</dbReference>
<evidence type="ECO:0000313" key="3">
    <source>
        <dbReference type="Proteomes" id="UP001590950"/>
    </source>
</evidence>
<organism evidence="2 3">
    <name type="scientific">Stereocaulon virgatum</name>
    <dbReference type="NCBI Taxonomy" id="373712"/>
    <lineage>
        <taxon>Eukaryota</taxon>
        <taxon>Fungi</taxon>
        <taxon>Dikarya</taxon>
        <taxon>Ascomycota</taxon>
        <taxon>Pezizomycotina</taxon>
        <taxon>Lecanoromycetes</taxon>
        <taxon>OSLEUM clade</taxon>
        <taxon>Lecanoromycetidae</taxon>
        <taxon>Lecanorales</taxon>
        <taxon>Lecanorineae</taxon>
        <taxon>Stereocaulaceae</taxon>
        <taxon>Stereocaulon</taxon>
    </lineage>
</organism>
<name>A0ABR4AJT7_9LECA</name>
<reference evidence="2 3" key="1">
    <citation type="submission" date="2024-09" db="EMBL/GenBank/DDBJ databases">
        <title>Rethinking Asexuality: The Enigmatic Case of Functional Sexual Genes in Lepraria (Stereocaulaceae).</title>
        <authorList>
            <person name="Doellman M."/>
            <person name="Sun Y."/>
            <person name="Barcenas-Pena A."/>
            <person name="Lumbsch H.T."/>
            <person name="Grewe F."/>
        </authorList>
    </citation>
    <scope>NUCLEOTIDE SEQUENCE [LARGE SCALE GENOMIC DNA]</scope>
    <source>
        <strain evidence="2 3">Mercado 3170</strain>
    </source>
</reference>
<feature type="compositionally biased region" description="Polar residues" evidence="1">
    <location>
        <begin position="44"/>
        <end position="59"/>
    </location>
</feature>
<gene>
    <name evidence="2" type="ORF">N7G274_001489</name>
</gene>
<feature type="region of interest" description="Disordered" evidence="1">
    <location>
        <begin position="44"/>
        <end position="102"/>
    </location>
</feature>
<comment type="caution">
    <text evidence="2">The sequence shown here is derived from an EMBL/GenBank/DDBJ whole genome shotgun (WGS) entry which is preliminary data.</text>
</comment>
<feature type="compositionally biased region" description="Pro residues" evidence="1">
    <location>
        <begin position="71"/>
        <end position="102"/>
    </location>
</feature>
<accession>A0ABR4AJT7</accession>
<protein>
    <submittedName>
        <fullName evidence="2">Uncharacterized protein</fullName>
    </submittedName>
</protein>
<evidence type="ECO:0000256" key="1">
    <source>
        <dbReference type="SAM" id="MobiDB-lite"/>
    </source>
</evidence>